<evidence type="ECO:0000256" key="1">
    <source>
        <dbReference type="ARBA" id="ARBA00022741"/>
    </source>
</evidence>
<gene>
    <name evidence="4" type="ORF">EZMO1_1676</name>
</gene>
<dbReference type="KEGG" id="emp:EZMO1_1676"/>
<dbReference type="PANTHER" id="PTHR30050">
    <property type="entry name" value="CHROMOSOMAL REPLICATION INITIATOR PROTEIN DNAA"/>
    <property type="match status" value="1"/>
</dbReference>
<dbReference type="PATRIC" id="fig|570277.3.peg.1806"/>
<keyword evidence="1" id="KW-0547">Nucleotide-binding</keyword>
<dbReference type="Proteomes" id="UP000071065">
    <property type="component" value="Chromosome"/>
</dbReference>
<dbReference type="InterPro" id="IPR027417">
    <property type="entry name" value="P-loop_NTPase"/>
</dbReference>
<dbReference type="Gene3D" id="3.40.50.300">
    <property type="entry name" value="P-loop containing nucleotide triphosphate hydrolases"/>
    <property type="match status" value="1"/>
</dbReference>
<accession>A0A142BAP9</accession>
<organism evidence="4 5">
    <name type="scientific">Endozoicomonas montiporae CL-33</name>
    <dbReference type="NCBI Taxonomy" id="570277"/>
    <lineage>
        <taxon>Bacteria</taxon>
        <taxon>Pseudomonadati</taxon>
        <taxon>Pseudomonadota</taxon>
        <taxon>Gammaproteobacteria</taxon>
        <taxon>Oceanospirillales</taxon>
        <taxon>Endozoicomonadaceae</taxon>
        <taxon>Endozoicomonas</taxon>
    </lineage>
</organism>
<dbReference type="PIRSF" id="PIRSF003073">
    <property type="entry name" value="DNAC_TnpB_IstB"/>
    <property type="match status" value="1"/>
</dbReference>
<protein>
    <submittedName>
        <fullName evidence="4">IstB domain-containing protein ATP-binding protein</fullName>
    </submittedName>
</protein>
<dbReference type="GO" id="GO:0006260">
    <property type="term" value="P:DNA replication"/>
    <property type="evidence" value="ECO:0007669"/>
    <property type="project" value="TreeGrafter"/>
</dbReference>
<dbReference type="InterPro" id="IPR002611">
    <property type="entry name" value="IstB_ATP-bd"/>
</dbReference>
<dbReference type="Pfam" id="PF01695">
    <property type="entry name" value="IstB_IS21"/>
    <property type="match status" value="1"/>
</dbReference>
<dbReference type="SUPFAM" id="SSF52540">
    <property type="entry name" value="P-loop containing nucleoside triphosphate hydrolases"/>
    <property type="match status" value="1"/>
</dbReference>
<dbReference type="PANTHER" id="PTHR30050:SF4">
    <property type="entry name" value="ATP-BINDING PROTEIN RV3427C IN INSERTION SEQUENCE-RELATED"/>
    <property type="match status" value="1"/>
</dbReference>
<dbReference type="CDD" id="cd00009">
    <property type="entry name" value="AAA"/>
    <property type="match status" value="1"/>
</dbReference>
<dbReference type="InterPro" id="IPR028350">
    <property type="entry name" value="DNAC/IstB-like"/>
</dbReference>
<keyword evidence="2 4" id="KW-0067">ATP-binding</keyword>
<evidence type="ECO:0000256" key="2">
    <source>
        <dbReference type="ARBA" id="ARBA00022840"/>
    </source>
</evidence>
<evidence type="ECO:0000313" key="5">
    <source>
        <dbReference type="Proteomes" id="UP000071065"/>
    </source>
</evidence>
<dbReference type="STRING" id="570277.EZMO1_1676"/>
<evidence type="ECO:0000313" key="4">
    <source>
        <dbReference type="EMBL" id="AMO55825.1"/>
    </source>
</evidence>
<proteinExistence type="predicted"/>
<feature type="domain" description="IstB-like ATP-binding" evidence="3">
    <location>
        <begin position="29"/>
        <end position="263"/>
    </location>
</feature>
<name>A0A142BAP9_9GAMM</name>
<reference evidence="4 5" key="1">
    <citation type="journal article" date="2016" name="Front. Microbiol.">
        <title>Genomic Insight into the Host-Endosymbiont Relationship of Endozoicomonas montiporae CL-33(T) with its Coral Host.</title>
        <authorList>
            <person name="Ding J.-Y."/>
            <person name="Shiu J.-H."/>
            <person name="Chen W.-M."/>
            <person name="Chiang Y.-R."/>
            <person name="Tang S.-L."/>
        </authorList>
    </citation>
    <scope>NUCLEOTIDE SEQUENCE [LARGE SCALE GENOMIC DNA]</scope>
    <source>
        <strain evidence="4 5">CL-33</strain>
    </source>
</reference>
<dbReference type="GO" id="GO:0005524">
    <property type="term" value="F:ATP binding"/>
    <property type="evidence" value="ECO:0007669"/>
    <property type="project" value="UniProtKB-KW"/>
</dbReference>
<dbReference type="InterPro" id="IPR047661">
    <property type="entry name" value="IstB"/>
</dbReference>
<dbReference type="NCBIfam" id="NF038214">
    <property type="entry name" value="IS21_help_AAA"/>
    <property type="match status" value="1"/>
</dbReference>
<sequence>MNGLHAAMKTSVAQASSSEVQDMINQTMTRLRSLRLSGMAEALALQQEQPGTYEGLSFEERLALLVDQEDADRSNKRLARLLRAARFKLSATLEDIDYEQPRGITKSQMATLVTCDWLRRKQNLLITGPCGTGKSWLSCAFGHGACLRGLSTRYFRTSRLLEAMTIAHGDGSYSKQLKQLARVDLLILDDWGLEPLSQNQRNDLLEIMDDRHNHSSTIVTSQLPVSKWHDSIGDATLADAILDRLAHNAHRIKLKGESMRKTRAKLDDREHPS</sequence>
<evidence type="ECO:0000259" key="3">
    <source>
        <dbReference type="Pfam" id="PF01695"/>
    </source>
</evidence>
<dbReference type="AlphaFoldDB" id="A0A142BAP9"/>
<dbReference type="EMBL" id="CP013251">
    <property type="protein sequence ID" value="AMO55825.1"/>
    <property type="molecule type" value="Genomic_DNA"/>
</dbReference>